<dbReference type="eggNOG" id="COG0738">
    <property type="taxonomic scope" value="Bacteria"/>
</dbReference>
<dbReference type="GO" id="GO:0005886">
    <property type="term" value="C:plasma membrane"/>
    <property type="evidence" value="ECO:0007669"/>
    <property type="project" value="UniProtKB-SubCell"/>
</dbReference>
<dbReference type="AlphaFoldDB" id="B5CZI9"/>
<feature type="transmembrane region" description="Helical" evidence="6">
    <location>
        <begin position="382"/>
        <end position="400"/>
    </location>
</feature>
<dbReference type="Gene3D" id="1.20.1250.20">
    <property type="entry name" value="MFS general substrate transporter like domains"/>
    <property type="match status" value="2"/>
</dbReference>
<name>B5CZI9_PHOPM</name>
<dbReference type="CDD" id="cd17394">
    <property type="entry name" value="MFS_FucP_like"/>
    <property type="match status" value="1"/>
</dbReference>
<feature type="transmembrane region" description="Helical" evidence="6">
    <location>
        <begin position="111"/>
        <end position="130"/>
    </location>
</feature>
<feature type="transmembrane region" description="Helical" evidence="6">
    <location>
        <begin position="186"/>
        <end position="204"/>
    </location>
</feature>
<evidence type="ECO:0000259" key="7">
    <source>
        <dbReference type="PROSITE" id="PS50850"/>
    </source>
</evidence>
<keyword evidence="5 6" id="KW-0472">Membrane</keyword>
<evidence type="ECO:0000313" key="8">
    <source>
        <dbReference type="EMBL" id="EDY95870.1"/>
    </source>
</evidence>
<dbReference type="GO" id="GO:0022857">
    <property type="term" value="F:transmembrane transporter activity"/>
    <property type="evidence" value="ECO:0007669"/>
    <property type="project" value="InterPro"/>
</dbReference>
<evidence type="ECO:0000256" key="4">
    <source>
        <dbReference type="ARBA" id="ARBA00022989"/>
    </source>
</evidence>
<evidence type="ECO:0000256" key="3">
    <source>
        <dbReference type="ARBA" id="ARBA00022692"/>
    </source>
</evidence>
<reference evidence="8 9" key="2">
    <citation type="submission" date="2008-08" db="EMBL/GenBank/DDBJ databases">
        <authorList>
            <person name="Fulton L."/>
            <person name="Clifton S."/>
            <person name="Fulton B."/>
            <person name="Xu J."/>
            <person name="Minx P."/>
            <person name="Pepin K.H."/>
            <person name="Johnson M."/>
            <person name="Thiruvilangam P."/>
            <person name="Bhonagiri V."/>
            <person name="Nash W.E."/>
            <person name="Mardis E.R."/>
            <person name="Wilson R.K."/>
        </authorList>
    </citation>
    <scope>NUCLEOTIDE SEQUENCE [LARGE SCALE GENOMIC DNA]</scope>
    <source>
        <strain evidence="9">DSM 17135 / JCM 12973 / M2</strain>
    </source>
</reference>
<feature type="transmembrane region" description="Helical" evidence="6">
    <location>
        <begin position="61"/>
        <end position="82"/>
    </location>
</feature>
<feature type="transmembrane region" description="Helical" evidence="6">
    <location>
        <begin position="224"/>
        <end position="242"/>
    </location>
</feature>
<organism evidence="8 9">
    <name type="scientific">Phocaeicola plebeius (strain DSM 17135 / JCM 12973 / CCUG 54634 / M2)</name>
    <name type="common">Bacteroides plebeius</name>
    <dbReference type="NCBI Taxonomy" id="484018"/>
    <lineage>
        <taxon>Bacteria</taxon>
        <taxon>Pseudomonadati</taxon>
        <taxon>Bacteroidota</taxon>
        <taxon>Bacteroidia</taxon>
        <taxon>Bacteroidales</taxon>
        <taxon>Bacteroidaceae</taxon>
        <taxon>Phocaeicola</taxon>
    </lineage>
</organism>
<dbReference type="PANTHER" id="PTHR43702:SF3">
    <property type="entry name" value="PROTEIN TSGA"/>
    <property type="match status" value="1"/>
</dbReference>
<keyword evidence="2" id="KW-1003">Cell membrane</keyword>
<keyword evidence="4 6" id="KW-1133">Transmembrane helix</keyword>
<reference evidence="8 9" key="1">
    <citation type="submission" date="2008-08" db="EMBL/GenBank/DDBJ databases">
        <title>Draft genome sequence of Bacteroides plebeius (DSM 17135).</title>
        <authorList>
            <person name="Sudarsanam P."/>
            <person name="Ley R."/>
            <person name="Guruge J."/>
            <person name="Turnbaugh P.J."/>
            <person name="Mahowald M."/>
            <person name="Liep D."/>
            <person name="Gordon J."/>
        </authorList>
    </citation>
    <scope>NUCLEOTIDE SEQUENCE [LARGE SCALE GENOMIC DNA]</scope>
    <source>
        <strain evidence="9">DSM 17135 / JCM 12973 / M2</strain>
    </source>
</reference>
<dbReference type="Pfam" id="PF07690">
    <property type="entry name" value="MFS_1"/>
    <property type="match status" value="1"/>
</dbReference>
<accession>B5CZI9</accession>
<evidence type="ECO:0000256" key="2">
    <source>
        <dbReference type="ARBA" id="ARBA00022475"/>
    </source>
</evidence>
<comment type="caution">
    <text evidence="8">The sequence shown here is derived from an EMBL/GenBank/DDBJ whole genome shotgun (WGS) entry which is preliminary data.</text>
</comment>
<evidence type="ECO:0000256" key="6">
    <source>
        <dbReference type="SAM" id="Phobius"/>
    </source>
</evidence>
<dbReference type="PROSITE" id="PS50850">
    <property type="entry name" value="MFS"/>
    <property type="match status" value="1"/>
</dbReference>
<dbReference type="EMBL" id="ABQC02000019">
    <property type="protein sequence ID" value="EDY95870.1"/>
    <property type="molecule type" value="Genomic_DNA"/>
</dbReference>
<dbReference type="SUPFAM" id="SSF103473">
    <property type="entry name" value="MFS general substrate transporter"/>
    <property type="match status" value="1"/>
</dbReference>
<feature type="domain" description="Major facilitator superfamily (MFS) profile" evidence="7">
    <location>
        <begin position="23"/>
        <end position="404"/>
    </location>
</feature>
<feature type="transmembrane region" description="Helical" evidence="6">
    <location>
        <begin position="357"/>
        <end position="376"/>
    </location>
</feature>
<comment type="subcellular location">
    <subcellularLocation>
        <location evidence="1">Cell inner membrane</location>
        <topology evidence="1">Multi-pass membrane protein</topology>
    </subcellularLocation>
</comment>
<proteinExistence type="predicted"/>
<evidence type="ECO:0000313" key="9">
    <source>
        <dbReference type="Proteomes" id="UP000003452"/>
    </source>
</evidence>
<evidence type="ECO:0000256" key="1">
    <source>
        <dbReference type="ARBA" id="ARBA00004429"/>
    </source>
</evidence>
<evidence type="ECO:0000256" key="5">
    <source>
        <dbReference type="ARBA" id="ARBA00023136"/>
    </source>
</evidence>
<dbReference type="PANTHER" id="PTHR43702">
    <property type="entry name" value="L-FUCOSE-PROTON SYMPORTER"/>
    <property type="match status" value="1"/>
</dbReference>
<dbReference type="HOGENOM" id="CLU_028452_0_1_10"/>
<sequence>MYKGGAPMKKKGIALVERQYLFPFVLITSLFFLWGFAHAILDVLNKHFQELLTITRTHSAMIQATMYMGYFIMAIPAGLFINRHGYRKGVVLGLLLYGIGSLLFIPGQYIASFNMFLFSLFVIGCGLTFLETAANPYVTELGARETAASRLNFAQSFNGLGCIFAPILTGLLLFSDEDKGASGNVALPYAVMGVIVLLAALAFMRVRLPEIPHEEEVDSEGHRVGLWAHKLFVFGLVALFAYEVSEISINSFFINYVTEVGWMNARDASLVLSFGGLGLFMVGRFVGSWIMRRVRAEKMLFWCATGTVITTLLVILDLGSVSFVALLCGYAFEAIMFPTIFALSLKGLGSHTKRASSFLMMSPVGGAVGPVLMGLVGDYADMHWAFVVPFVGYVVVWFYARHMMQQKN</sequence>
<dbReference type="Proteomes" id="UP000003452">
    <property type="component" value="Unassembled WGS sequence"/>
</dbReference>
<feature type="transmembrane region" description="Helical" evidence="6">
    <location>
        <begin position="89"/>
        <end position="105"/>
    </location>
</feature>
<dbReference type="InterPro" id="IPR036259">
    <property type="entry name" value="MFS_trans_sf"/>
</dbReference>
<dbReference type="InterPro" id="IPR011701">
    <property type="entry name" value="MFS"/>
</dbReference>
<protein>
    <submittedName>
        <fullName evidence="8">L-fucose:H+ symporter permease</fullName>
    </submittedName>
</protein>
<keyword evidence="3 6" id="KW-0812">Transmembrane</keyword>
<feature type="transmembrane region" description="Helical" evidence="6">
    <location>
        <begin position="20"/>
        <end position="41"/>
    </location>
</feature>
<dbReference type="InterPro" id="IPR020846">
    <property type="entry name" value="MFS_dom"/>
</dbReference>
<dbReference type="InterPro" id="IPR050375">
    <property type="entry name" value="MFS_TsgA-like"/>
</dbReference>
<feature type="transmembrane region" description="Helical" evidence="6">
    <location>
        <begin position="299"/>
        <end position="316"/>
    </location>
</feature>
<gene>
    <name evidence="8" type="primary">fucP</name>
    <name evidence="8" type="ORF">BACPLE_02154</name>
</gene>
<feature type="transmembrane region" description="Helical" evidence="6">
    <location>
        <begin position="322"/>
        <end position="345"/>
    </location>
</feature>
<feature type="transmembrane region" description="Helical" evidence="6">
    <location>
        <begin position="151"/>
        <end position="174"/>
    </location>
</feature>
<feature type="transmembrane region" description="Helical" evidence="6">
    <location>
        <begin position="268"/>
        <end position="287"/>
    </location>
</feature>